<feature type="coiled-coil region" evidence="1">
    <location>
        <begin position="90"/>
        <end position="117"/>
    </location>
</feature>
<dbReference type="AlphaFoldDB" id="A0A1F7FF54"/>
<sequence>MNIQRILETIKESRGLKTDKQLADFLGLKSKNLLSLWKKRNSANLQLILSKCKDLDKNLLFGQAPAPGVVRDVTPVYGTPRKENATQASRKNVVKKLDLIQRQIEELRKILAASADQ</sequence>
<evidence type="ECO:0000256" key="1">
    <source>
        <dbReference type="SAM" id="Coils"/>
    </source>
</evidence>
<dbReference type="Proteomes" id="UP000179243">
    <property type="component" value="Unassembled WGS sequence"/>
</dbReference>
<accession>A0A1F7FF54</accession>
<dbReference type="GO" id="GO:0003677">
    <property type="term" value="F:DNA binding"/>
    <property type="evidence" value="ECO:0007669"/>
    <property type="project" value="InterPro"/>
</dbReference>
<keyword evidence="1" id="KW-0175">Coiled coil</keyword>
<dbReference type="Gene3D" id="1.10.260.40">
    <property type="entry name" value="lambda repressor-like DNA-binding domains"/>
    <property type="match status" value="1"/>
</dbReference>
<name>A0A1F7FF54_UNCRA</name>
<protein>
    <submittedName>
        <fullName evidence="2">Uncharacterized protein</fullName>
    </submittedName>
</protein>
<reference evidence="2 3" key="1">
    <citation type="journal article" date="2016" name="Nat. Commun.">
        <title>Thousands of microbial genomes shed light on interconnected biogeochemical processes in an aquifer system.</title>
        <authorList>
            <person name="Anantharaman K."/>
            <person name="Brown C.T."/>
            <person name="Hug L.A."/>
            <person name="Sharon I."/>
            <person name="Castelle C.J."/>
            <person name="Probst A.J."/>
            <person name="Thomas B.C."/>
            <person name="Singh A."/>
            <person name="Wilkins M.J."/>
            <person name="Karaoz U."/>
            <person name="Brodie E.L."/>
            <person name="Williams K.H."/>
            <person name="Hubbard S.S."/>
            <person name="Banfield J.F."/>
        </authorList>
    </citation>
    <scope>NUCLEOTIDE SEQUENCE [LARGE SCALE GENOMIC DNA]</scope>
</reference>
<gene>
    <name evidence="2" type="ORF">A2519_22700</name>
</gene>
<organism evidence="2 3">
    <name type="scientific">Candidatus Raymondbacteria bacterium RIFOXYD12_FULL_49_13</name>
    <dbReference type="NCBI Taxonomy" id="1817890"/>
    <lineage>
        <taxon>Bacteria</taxon>
        <taxon>Raymondiibacteriota</taxon>
    </lineage>
</organism>
<evidence type="ECO:0000313" key="2">
    <source>
        <dbReference type="EMBL" id="OGK05092.1"/>
    </source>
</evidence>
<proteinExistence type="predicted"/>
<comment type="caution">
    <text evidence="2">The sequence shown here is derived from an EMBL/GenBank/DDBJ whole genome shotgun (WGS) entry which is preliminary data.</text>
</comment>
<dbReference type="InterPro" id="IPR010982">
    <property type="entry name" value="Lambda_DNA-bd_dom_sf"/>
</dbReference>
<evidence type="ECO:0000313" key="3">
    <source>
        <dbReference type="Proteomes" id="UP000179243"/>
    </source>
</evidence>
<dbReference type="EMBL" id="MFYX01000062">
    <property type="protein sequence ID" value="OGK05092.1"/>
    <property type="molecule type" value="Genomic_DNA"/>
</dbReference>